<feature type="transmembrane region" description="Helical" evidence="7">
    <location>
        <begin position="206"/>
        <end position="227"/>
    </location>
</feature>
<dbReference type="InterPro" id="IPR020846">
    <property type="entry name" value="MFS_dom"/>
</dbReference>
<dbReference type="HOGENOM" id="CLU_000960_28_0_0"/>
<keyword evidence="5 7" id="KW-1133">Transmembrane helix</keyword>
<feature type="transmembrane region" description="Helical" evidence="7">
    <location>
        <begin position="477"/>
        <end position="498"/>
    </location>
</feature>
<dbReference type="KEGG" id="trs:Terro_4221"/>
<feature type="transmembrane region" description="Helical" evidence="7">
    <location>
        <begin position="239"/>
        <end position="258"/>
    </location>
</feature>
<keyword evidence="4 7" id="KW-0812">Transmembrane</keyword>
<dbReference type="GO" id="GO:0022857">
    <property type="term" value="F:transmembrane transporter activity"/>
    <property type="evidence" value="ECO:0007669"/>
    <property type="project" value="InterPro"/>
</dbReference>
<evidence type="ECO:0000256" key="4">
    <source>
        <dbReference type="ARBA" id="ARBA00022692"/>
    </source>
</evidence>
<proteinExistence type="predicted"/>
<evidence type="ECO:0000256" key="3">
    <source>
        <dbReference type="ARBA" id="ARBA00022475"/>
    </source>
</evidence>
<feature type="transmembrane region" description="Helical" evidence="7">
    <location>
        <begin position="145"/>
        <end position="166"/>
    </location>
</feature>
<protein>
    <submittedName>
        <fullName evidence="9">Arabinose efflux permease family protein</fullName>
    </submittedName>
</protein>
<reference evidence="9 10" key="1">
    <citation type="submission" date="2012-06" db="EMBL/GenBank/DDBJ databases">
        <title>Complete genome of Terriglobus roseus DSM 18391.</title>
        <authorList>
            <consortium name="US DOE Joint Genome Institute (JGI-PGF)"/>
            <person name="Lucas S."/>
            <person name="Copeland A."/>
            <person name="Lapidus A."/>
            <person name="Glavina del Rio T."/>
            <person name="Dalin E."/>
            <person name="Tice H."/>
            <person name="Bruce D."/>
            <person name="Goodwin L."/>
            <person name="Pitluck S."/>
            <person name="Peters L."/>
            <person name="Mikhailova N."/>
            <person name="Munk A.C.C."/>
            <person name="Kyrpides N."/>
            <person name="Mavromatis K."/>
            <person name="Ivanova N."/>
            <person name="Brettin T."/>
            <person name="Detter J.C."/>
            <person name="Han C."/>
            <person name="Larimer F."/>
            <person name="Land M."/>
            <person name="Hauser L."/>
            <person name="Markowitz V."/>
            <person name="Cheng J.-F."/>
            <person name="Hugenholtz P."/>
            <person name="Woyke T."/>
            <person name="Wu D."/>
            <person name="Brambilla E."/>
            <person name="Klenk H.-P."/>
            <person name="Eisen J.A."/>
        </authorList>
    </citation>
    <scope>NUCLEOTIDE SEQUENCE [LARGE SCALE GENOMIC DNA]</scope>
    <source>
        <strain evidence="10">DSM 18391 / NRRL B-41598 / KBS 63</strain>
    </source>
</reference>
<evidence type="ECO:0000256" key="2">
    <source>
        <dbReference type="ARBA" id="ARBA00022448"/>
    </source>
</evidence>
<feature type="transmembrane region" description="Helical" evidence="7">
    <location>
        <begin position="437"/>
        <end position="457"/>
    </location>
</feature>
<keyword evidence="3" id="KW-1003">Cell membrane</keyword>
<dbReference type="AlphaFoldDB" id="I3ZMF8"/>
<feature type="transmembrane region" description="Helical" evidence="7">
    <location>
        <begin position="310"/>
        <end position="329"/>
    </location>
</feature>
<comment type="subcellular location">
    <subcellularLocation>
        <location evidence="1">Cell membrane</location>
        <topology evidence="1">Multi-pass membrane protein</topology>
    </subcellularLocation>
</comment>
<evidence type="ECO:0000259" key="8">
    <source>
        <dbReference type="PROSITE" id="PS50850"/>
    </source>
</evidence>
<evidence type="ECO:0000313" key="10">
    <source>
        <dbReference type="Proteomes" id="UP000006056"/>
    </source>
</evidence>
<dbReference type="PANTHER" id="PTHR42718">
    <property type="entry name" value="MAJOR FACILITATOR SUPERFAMILY MULTIDRUG TRANSPORTER MFSC"/>
    <property type="match status" value="1"/>
</dbReference>
<feature type="transmembrane region" description="Helical" evidence="7">
    <location>
        <begin position="178"/>
        <end position="200"/>
    </location>
</feature>
<dbReference type="eggNOG" id="COG2814">
    <property type="taxonomic scope" value="Bacteria"/>
</dbReference>
<name>I3ZMF8_TERRK</name>
<dbReference type="EMBL" id="CP003379">
    <property type="protein sequence ID" value="AFL90426.1"/>
    <property type="molecule type" value="Genomic_DNA"/>
</dbReference>
<dbReference type="Proteomes" id="UP000006056">
    <property type="component" value="Chromosome"/>
</dbReference>
<dbReference type="Gene3D" id="1.20.1720.10">
    <property type="entry name" value="Multidrug resistance protein D"/>
    <property type="match status" value="1"/>
</dbReference>
<feature type="transmembrane region" description="Helical" evidence="7">
    <location>
        <begin position="374"/>
        <end position="393"/>
    </location>
</feature>
<evidence type="ECO:0000313" key="9">
    <source>
        <dbReference type="EMBL" id="AFL90426.1"/>
    </source>
</evidence>
<dbReference type="InterPro" id="IPR011701">
    <property type="entry name" value="MFS"/>
</dbReference>
<evidence type="ECO:0000256" key="6">
    <source>
        <dbReference type="ARBA" id="ARBA00023136"/>
    </source>
</evidence>
<dbReference type="Pfam" id="PF07690">
    <property type="entry name" value="MFS_1"/>
    <property type="match status" value="1"/>
</dbReference>
<gene>
    <name evidence="9" type="ordered locus">Terro_4221</name>
</gene>
<sequence length="520" mass="55495">MRAAFPFVAVLLGDPHGSRWGQLHPIAGLALDGNRADDDPTYDREMKPRSPLYVTSLVAAAFFMENLDGTIIATAIPQMARSFHVGAVSLNIGMTAYLLTLAVLIPISGWVTDHYGSRSVFATAICIFTLASLFCAGAHTLTQFTLMRILQGVGGAMMVPVGRLIVLRNTPKDQLTQAIAYISWPGLTALVLGPPLGGFITTYASWHWIFLLNVPLGITALVLTMLWIENTRTEVRHGFDWGTFVLAGFASAGSVYAMEMLGGGEGRSTGPAVLLGVSLLSGVLAIVNARRRPATSLIDFESMRRKSYSLSIYGASAFRVSVSTLPFLLPLMFQIAFGLSAFRSGLYLLALFGGDLSMKAIVIPLLRRFGFRRILIVNGFITAGTMVACAMLAPGTPVALLLLVLFVHGAARSMEFTCLTTLAYTEIPSERMSRANGFLSAIMQLSVGMGVAVGAITLRLVAQTAGHSAALPQLRDFRWAIIVMAVLALGPVFDSLGLSHDAGSGTSGHRPVPEAESALV</sequence>
<organism evidence="9 10">
    <name type="scientific">Terriglobus roseus (strain DSM 18391 / NRRL B-41598 / KBS 63)</name>
    <dbReference type="NCBI Taxonomy" id="926566"/>
    <lineage>
        <taxon>Bacteria</taxon>
        <taxon>Pseudomonadati</taxon>
        <taxon>Acidobacteriota</taxon>
        <taxon>Terriglobia</taxon>
        <taxon>Terriglobales</taxon>
        <taxon>Acidobacteriaceae</taxon>
        <taxon>Terriglobus</taxon>
    </lineage>
</organism>
<dbReference type="GO" id="GO:0005886">
    <property type="term" value="C:plasma membrane"/>
    <property type="evidence" value="ECO:0007669"/>
    <property type="project" value="UniProtKB-SubCell"/>
</dbReference>
<feature type="domain" description="Major facilitator superfamily (MFS) profile" evidence="8">
    <location>
        <begin position="54"/>
        <end position="503"/>
    </location>
</feature>
<feature type="transmembrane region" description="Helical" evidence="7">
    <location>
        <begin position="270"/>
        <end position="289"/>
    </location>
</feature>
<feature type="transmembrane region" description="Helical" evidence="7">
    <location>
        <begin position="88"/>
        <end position="107"/>
    </location>
</feature>
<evidence type="ECO:0000256" key="7">
    <source>
        <dbReference type="SAM" id="Phobius"/>
    </source>
</evidence>
<keyword evidence="10" id="KW-1185">Reference proteome</keyword>
<keyword evidence="2" id="KW-0813">Transport</keyword>
<dbReference type="SUPFAM" id="SSF103473">
    <property type="entry name" value="MFS general substrate transporter"/>
    <property type="match status" value="1"/>
</dbReference>
<dbReference type="STRING" id="926566.Terro_4221"/>
<keyword evidence="6 7" id="KW-0472">Membrane</keyword>
<dbReference type="PATRIC" id="fig|926566.3.peg.4174"/>
<evidence type="ECO:0000256" key="5">
    <source>
        <dbReference type="ARBA" id="ARBA00022989"/>
    </source>
</evidence>
<dbReference type="PROSITE" id="PS50850">
    <property type="entry name" value="MFS"/>
    <property type="match status" value="1"/>
</dbReference>
<evidence type="ECO:0000256" key="1">
    <source>
        <dbReference type="ARBA" id="ARBA00004651"/>
    </source>
</evidence>
<dbReference type="Gene3D" id="1.20.1250.20">
    <property type="entry name" value="MFS general substrate transporter like domains"/>
    <property type="match status" value="1"/>
</dbReference>
<dbReference type="InterPro" id="IPR036259">
    <property type="entry name" value="MFS_trans_sf"/>
</dbReference>
<feature type="transmembrane region" description="Helical" evidence="7">
    <location>
        <begin position="119"/>
        <end position="139"/>
    </location>
</feature>
<feature type="transmembrane region" description="Helical" evidence="7">
    <location>
        <begin position="52"/>
        <end position="76"/>
    </location>
</feature>
<accession>I3ZMF8</accession>
<dbReference type="PANTHER" id="PTHR42718:SF46">
    <property type="entry name" value="BLR6921 PROTEIN"/>
    <property type="match status" value="1"/>
</dbReference>